<evidence type="ECO:0000313" key="2">
    <source>
        <dbReference type="EMBL" id="KAJ8876734.1"/>
    </source>
</evidence>
<feature type="compositionally biased region" description="Polar residues" evidence="1">
    <location>
        <begin position="178"/>
        <end position="187"/>
    </location>
</feature>
<keyword evidence="3" id="KW-1185">Reference proteome</keyword>
<dbReference type="EMBL" id="JARBHB010000008">
    <property type="protein sequence ID" value="KAJ8876734.1"/>
    <property type="molecule type" value="Genomic_DNA"/>
</dbReference>
<feature type="region of interest" description="Disordered" evidence="1">
    <location>
        <begin position="178"/>
        <end position="197"/>
    </location>
</feature>
<feature type="compositionally biased region" description="Basic and acidic residues" evidence="1">
    <location>
        <begin position="742"/>
        <end position="762"/>
    </location>
</feature>
<evidence type="ECO:0000256" key="1">
    <source>
        <dbReference type="SAM" id="MobiDB-lite"/>
    </source>
</evidence>
<feature type="compositionally biased region" description="Basic and acidic residues" evidence="1">
    <location>
        <begin position="895"/>
        <end position="906"/>
    </location>
</feature>
<feature type="region of interest" description="Disordered" evidence="1">
    <location>
        <begin position="397"/>
        <end position="417"/>
    </location>
</feature>
<comment type="caution">
    <text evidence="2">The sequence shown here is derived from an EMBL/GenBank/DDBJ whole genome shotgun (WGS) entry which is preliminary data.</text>
</comment>
<sequence>MFSGLLGVRGEPGGAMRVIMGLWGEGGDEGGSVGGAAQFPYQPASRQYFRITLYSSVGLKQPLLRNPSNPAAEDPPCNLNVTDQHTAGCHVTQFPAVSRDLTAPPRLQSAAVVCGVPQVTNSQCDRQIENLPRLRRRGANQRLSDYRSATLPPSYEDRSTEQPEVGYIVITTLRSTEKSLSTEQTSRATERRVANSAHEIDPSKNYEGRAVSAARVTLRKKKPLSVFLAKRCTQLRAADSHPTPVRALLLPEAPETTSRKLKGGRTPPTNQNLASFCGTKCLEQSLLQHVFTLRIRSAKLEELLLSFLGLRSLKEGQTEIVAVSLYRITRCSSQPSRRNFCLMVYDPIKTAALQQPVVFGGGRLAGCGREVEYGTTADAVFVPRRMKRGEYGSAPGCKGGRNLRSASHDTRTCENSGVTPPGIEPCPPCGWGGGIGSDVTTTPPQSLALPPPRSRGLKAGRANRTARARKRASADLITPRLPFHYARWSNYGIVFYVGGHYHVACLCGVFQKRTTRFVARGEGYSLTDYGHRKGGGEPHAVLARLHVPVHHFDPAACPPFGRSLCTVTSNFHEAPPKFGFQTIPLLQATKLNQERRRRRRKGKKKRYFHEGQLAGRLPLASVDAGSSEGCCKLRGALLRRLVALISERRCTPSPVITLAVFTSGRGCVLVDLLPAGALHRACEHTVVASSQNVPLRYHSTKRVLSGTQSCRMPEVVDLNLLEGLQCGSRGTQAEHSPPNSHRPRENENYEHDGSKENKDKSTKPRQWQALMRLENSDKLRPIHYTTCGLQCNVRAVHVLERRDERHVYCKFYRNYLKRNNAIQAFRAAVGWCAADLGCGRLGFESYASRRRFSIGCRIYVEVNPFVSNMYVIGPHNCELVIYWRTVTRGVSRKAPSNDKRIEEGFSRRRRLKGGRKRNGGRTEEGEREKEREREREEKRSGWKGRRRCRVEDRAWGGGAAPEGNESLAIVCSSLCGAAEAGVTSRRSRGMSRVKLALPVSLGGHVLPAPAAASDVASEDVAADEGVRLDRRAKTEVARFEAAPPPPPKWMHRFLHRLWQTSSNLTRNTLRVQLSVDKTHMKGSPPSKYSVVQPNIIRMDGSLANIPDQSRYEVRQQDVLFREPLFCIVTRCYKNPALYVRFSVVADTTWWFFCSECWSLLRGCRSAAESLRGIRSWILPRLTTLGVIPGHCFFWSFSRCGLQEVVNENKKPHATHGNSGFWAKWLQVFLDYTQLSTLHEGRCWVIQTKIRVEDMVVLENKNLWWLNFVLSLVKDIAMGLKDIRLLRNQERILTNFYCLLLQRTGIEPDTSKIDVYGYQQSPIFRALNRIDYCCTLAALHSARPSKANRHDNPFVALAADLCCIKAGNWVERLVDSEVIIDCARCIGKGDWVSIVKESAMSFVRDPSQHSPRTFTALDPVRMTRGAPNFPGPSQQSISSVTGFWSGSGLVVVSGEIMTRGREICDYEYQAVKSATGRLDYWTILLPTNAVTRSLTSNQCVPATRDVQPIVGATVTERLARSPPTKAIRVLSPVGSLRTFACGNHAGRGRCSAGFLGDLPFPSALSFRSQFYTRLNHPYRLSRPRCSCVPAAVLRAEDTEIRQRYRRHQLARLAPRLSCAQDVSVPVNTLYYANHVCNSGTSFHAMQNPLNYVRIKAIRSKMSNFERPA</sequence>
<organism evidence="2 3">
    <name type="scientific">Dryococelus australis</name>
    <dbReference type="NCBI Taxonomy" id="614101"/>
    <lineage>
        <taxon>Eukaryota</taxon>
        <taxon>Metazoa</taxon>
        <taxon>Ecdysozoa</taxon>
        <taxon>Arthropoda</taxon>
        <taxon>Hexapoda</taxon>
        <taxon>Insecta</taxon>
        <taxon>Pterygota</taxon>
        <taxon>Neoptera</taxon>
        <taxon>Polyneoptera</taxon>
        <taxon>Phasmatodea</taxon>
        <taxon>Verophasmatodea</taxon>
        <taxon>Anareolatae</taxon>
        <taxon>Phasmatidae</taxon>
        <taxon>Eurycanthinae</taxon>
        <taxon>Dryococelus</taxon>
    </lineage>
</organism>
<feature type="region of interest" description="Disordered" evidence="1">
    <location>
        <begin position="139"/>
        <end position="160"/>
    </location>
</feature>
<evidence type="ECO:0000313" key="3">
    <source>
        <dbReference type="Proteomes" id="UP001159363"/>
    </source>
</evidence>
<protein>
    <submittedName>
        <fullName evidence="2">Uncharacterized protein</fullName>
    </submittedName>
</protein>
<feature type="compositionally biased region" description="Basic residues" evidence="1">
    <location>
        <begin position="907"/>
        <end position="919"/>
    </location>
</feature>
<feature type="region of interest" description="Disordered" evidence="1">
    <location>
        <begin position="729"/>
        <end position="765"/>
    </location>
</feature>
<feature type="compositionally biased region" description="Polar residues" evidence="1">
    <location>
        <begin position="729"/>
        <end position="739"/>
    </location>
</feature>
<dbReference type="Proteomes" id="UP001159363">
    <property type="component" value="Chromosome 7"/>
</dbReference>
<gene>
    <name evidence="2" type="ORF">PR048_021181</name>
</gene>
<proteinExistence type="predicted"/>
<feature type="region of interest" description="Disordered" evidence="1">
    <location>
        <begin position="893"/>
        <end position="943"/>
    </location>
</feature>
<feature type="compositionally biased region" description="Basic and acidic residues" evidence="1">
    <location>
        <begin position="188"/>
        <end position="197"/>
    </location>
</feature>
<feature type="compositionally biased region" description="Basic and acidic residues" evidence="1">
    <location>
        <begin position="920"/>
        <end position="940"/>
    </location>
</feature>
<reference evidence="2 3" key="1">
    <citation type="submission" date="2023-02" db="EMBL/GenBank/DDBJ databases">
        <title>LHISI_Scaffold_Assembly.</title>
        <authorList>
            <person name="Stuart O.P."/>
            <person name="Cleave R."/>
            <person name="Magrath M.J.L."/>
            <person name="Mikheyev A.S."/>
        </authorList>
    </citation>
    <scope>NUCLEOTIDE SEQUENCE [LARGE SCALE GENOMIC DNA]</scope>
    <source>
        <strain evidence="2">Daus_M_001</strain>
        <tissue evidence="2">Leg muscle</tissue>
    </source>
</reference>
<feature type="region of interest" description="Disordered" evidence="1">
    <location>
        <begin position="440"/>
        <end position="471"/>
    </location>
</feature>
<accession>A0ABQ9GXK6</accession>
<name>A0ABQ9GXK6_9NEOP</name>